<sequence length="684" mass="76130">MSPAIDSRRLLGTDHNLGKRLHAARERSFVGRKEELAAFARALDSGGRVFYVHGPGGVGKSALLRRFVQEATAAGRPVTLLDGRTLDPSPAAFEAEAGQVLGDERGVLLVDTFERIQGLECWVRERFLPRVPVGTVIVMAGRNPPHMMWQADPGWAGTLQVMPLRDLEPAEAADLLDARGVADELRAPLLAFAGGHPLALSLGAAVAIRDSEASSRWTPTQDVVSTLLGQLVGEVPSPAHWHALEVCAHTYMTTEDLVRAVLPDHDAAALFAWLRRLPFVESSPLGLYPHDVVREILEADLRWRDPQGYADMHQRIMAHLVTQIRLAADADVLGAVGSLFYIHRGPGATSRLHDWSQKGETYEDVFRPEDTEDLVRLAVRAEGEEQAETIRFWTARQPRSFHLYRRTDTGELVGCCAWLRLDELDEETAESDPIMATAWATARATAPLRPGEHLAVIRVWGAGQNEKCPTPDLVQWRAIGYCLRSERMAWSFAAMGTERAWAEHYKVYQMHDLGEHAWVGGSEYALYAHDWRAAPACPWLERLLAAGGQDVPAARQEPELAVLSQEEFTGAVRKALRHLSRHTELAANPLTRTRLLAGRADPARALRDLLEQGIKDLSRDPRAGKLHRALDTTYLRGVPTQEAAAERLGLPFTTYRRHLLAGIERVSEDLWRRELWNDLEPISR</sequence>
<name>A0ABW1CH56_9ACTN</name>
<accession>A0ABW1CH56</accession>
<dbReference type="EMBL" id="JBHSPA010000018">
    <property type="protein sequence ID" value="MFC5825080.1"/>
    <property type="molecule type" value="Genomic_DNA"/>
</dbReference>
<dbReference type="Gene3D" id="3.40.50.300">
    <property type="entry name" value="P-loop containing nucleotide triphosphate hydrolases"/>
    <property type="match status" value="1"/>
</dbReference>
<evidence type="ECO:0000313" key="2">
    <source>
        <dbReference type="EMBL" id="MFC5825080.1"/>
    </source>
</evidence>
<comment type="caution">
    <text evidence="2">The sequence shown here is derived from an EMBL/GenBank/DDBJ whole genome shotgun (WGS) entry which is preliminary data.</text>
</comment>
<organism evidence="2 3">
    <name type="scientific">Nonomuraea insulae</name>
    <dbReference type="NCBI Taxonomy" id="1616787"/>
    <lineage>
        <taxon>Bacteria</taxon>
        <taxon>Bacillati</taxon>
        <taxon>Actinomycetota</taxon>
        <taxon>Actinomycetes</taxon>
        <taxon>Streptosporangiales</taxon>
        <taxon>Streptosporangiaceae</taxon>
        <taxon>Nonomuraea</taxon>
    </lineage>
</organism>
<evidence type="ECO:0000259" key="1">
    <source>
        <dbReference type="Pfam" id="PF13191"/>
    </source>
</evidence>
<keyword evidence="3" id="KW-1185">Reference proteome</keyword>
<evidence type="ECO:0000313" key="3">
    <source>
        <dbReference type="Proteomes" id="UP001596058"/>
    </source>
</evidence>
<dbReference type="SUPFAM" id="SSF52540">
    <property type="entry name" value="P-loop containing nucleoside triphosphate hydrolases"/>
    <property type="match status" value="1"/>
</dbReference>
<feature type="domain" description="Orc1-like AAA ATPase" evidence="1">
    <location>
        <begin position="29"/>
        <end position="83"/>
    </location>
</feature>
<dbReference type="InterPro" id="IPR041664">
    <property type="entry name" value="AAA_16"/>
</dbReference>
<protein>
    <submittedName>
        <fullName evidence="2">AAA family ATPase</fullName>
    </submittedName>
</protein>
<dbReference type="InterPro" id="IPR027417">
    <property type="entry name" value="P-loop_NTPase"/>
</dbReference>
<dbReference type="Pfam" id="PF13191">
    <property type="entry name" value="AAA_16"/>
    <property type="match status" value="1"/>
</dbReference>
<dbReference type="RefSeq" id="WP_379514603.1">
    <property type="nucleotide sequence ID" value="NZ_JBHSPA010000018.1"/>
</dbReference>
<gene>
    <name evidence="2" type="ORF">ACFPZ3_14560</name>
</gene>
<dbReference type="Proteomes" id="UP001596058">
    <property type="component" value="Unassembled WGS sequence"/>
</dbReference>
<reference evidence="3" key="1">
    <citation type="journal article" date="2019" name="Int. J. Syst. Evol. Microbiol.">
        <title>The Global Catalogue of Microorganisms (GCM) 10K type strain sequencing project: providing services to taxonomists for standard genome sequencing and annotation.</title>
        <authorList>
            <consortium name="The Broad Institute Genomics Platform"/>
            <consortium name="The Broad Institute Genome Sequencing Center for Infectious Disease"/>
            <person name="Wu L."/>
            <person name="Ma J."/>
        </authorList>
    </citation>
    <scope>NUCLEOTIDE SEQUENCE [LARGE SCALE GENOMIC DNA]</scope>
    <source>
        <strain evidence="3">CCUG 53903</strain>
    </source>
</reference>
<proteinExistence type="predicted"/>